<evidence type="ECO:0000313" key="3">
    <source>
        <dbReference type="Proteomes" id="UP000037712"/>
    </source>
</evidence>
<dbReference type="EMBL" id="AZYO01000016">
    <property type="protein sequence ID" value="KOS56589.1"/>
    <property type="molecule type" value="Genomic_DNA"/>
</dbReference>
<feature type="transmembrane region" description="Helical" evidence="1">
    <location>
        <begin position="6"/>
        <end position="25"/>
    </location>
</feature>
<comment type="caution">
    <text evidence="2">The sequence shown here is derived from an EMBL/GenBank/DDBJ whole genome shotgun (WGS) entry which is preliminary data.</text>
</comment>
<evidence type="ECO:0000256" key="1">
    <source>
        <dbReference type="SAM" id="Phobius"/>
    </source>
</evidence>
<evidence type="ECO:0000313" key="2">
    <source>
        <dbReference type="EMBL" id="KOS56589.1"/>
    </source>
</evidence>
<proteinExistence type="predicted"/>
<keyword evidence="1" id="KW-1133">Transmembrane helix</keyword>
<dbReference type="SUPFAM" id="SSF55961">
    <property type="entry name" value="Bet v1-like"/>
    <property type="match status" value="1"/>
</dbReference>
<keyword evidence="1" id="KW-0472">Membrane</keyword>
<organism evidence="2 3">
    <name type="scientific">Rhodococcus rhodochrous KG-21</name>
    <dbReference type="NCBI Taxonomy" id="1441923"/>
    <lineage>
        <taxon>Bacteria</taxon>
        <taxon>Bacillati</taxon>
        <taxon>Actinomycetota</taxon>
        <taxon>Actinomycetes</taxon>
        <taxon>Mycobacteriales</taxon>
        <taxon>Nocardiaceae</taxon>
        <taxon>Rhodococcus</taxon>
    </lineage>
</organism>
<accession>A0A0M8PPS9</accession>
<keyword evidence="1" id="KW-0812">Transmembrane</keyword>
<protein>
    <recommendedName>
        <fullName evidence="4">Polyketide cyclase</fullName>
    </recommendedName>
</protein>
<evidence type="ECO:0008006" key="4">
    <source>
        <dbReference type="Google" id="ProtNLM"/>
    </source>
</evidence>
<dbReference type="Proteomes" id="UP000037712">
    <property type="component" value="Unassembled WGS sequence"/>
</dbReference>
<reference evidence="3" key="2">
    <citation type="submission" date="2015-01" db="EMBL/GenBank/DDBJ databases">
        <title>Draft genome sequence of potential hydrocarbon metabolising strain of Rhodococcus rhodochrous.</title>
        <authorList>
            <person name="Aggarwal R.K."/>
            <person name="Dawar C."/>
        </authorList>
    </citation>
    <scope>NUCLEOTIDE SEQUENCE [LARGE SCALE GENOMIC DNA]</scope>
    <source>
        <strain evidence="3">KG-21</strain>
    </source>
</reference>
<dbReference type="InterPro" id="IPR023393">
    <property type="entry name" value="START-like_dom_sf"/>
</dbReference>
<dbReference type="Gene3D" id="3.30.530.20">
    <property type="match status" value="1"/>
</dbReference>
<gene>
    <name evidence="2" type="ORF">Z051_08980</name>
</gene>
<reference evidence="2 3" key="1">
    <citation type="journal article" date="2015" name="Genome Announc.">
        <title>Draft Genome Sequence of Rhodococcus rhodochrous Strain KG-21, a Soil Isolate from Oil Fields of Krishna-Godavari Basin, India.</title>
        <authorList>
            <person name="Dawar C."/>
            <person name="Aggarwal R.K."/>
        </authorList>
    </citation>
    <scope>NUCLEOTIDE SEQUENCE [LARGE SCALE GENOMIC DNA]</scope>
    <source>
        <strain evidence="2 3">KG-21</strain>
    </source>
</reference>
<sequence>MWNSFLMAIRTLAAVTAAVSAFVLYRRWHRRWGATTAECAGPMPGDDILSSAAFSATRALTIDAPAECVWPWIVQVGYNRAGFYSYDRLDNLGRPSATTIDPRLQCVEVGDVAAPMASPATAATSFRVHSFDPGRYLVWAKPDSTWSWRLDPVDGGRRTRLVSRLQAAYRPAPSLPLTVALMELADFPMMRRMLLGIRERAERLAARESARSWQVREDT</sequence>
<dbReference type="PATRIC" id="fig|1441923.3.peg.1990"/>
<dbReference type="AlphaFoldDB" id="A0A0M8PPS9"/>
<name>A0A0M8PPS9_RHORH</name>